<proteinExistence type="predicted"/>
<comment type="caution">
    <text evidence="1">The sequence shown here is derived from an EMBL/GenBank/DDBJ whole genome shotgun (WGS) entry which is preliminary data.</text>
</comment>
<protein>
    <submittedName>
        <fullName evidence="1">Uncharacterized protein</fullName>
    </submittedName>
</protein>
<accession>A0A9P6PJ64</accession>
<sequence length="142" mass="16388">MVSGIYMFSKGALQRLIDVLSKADMSVSHQSVMTGLKALTKDAHQTVKCGAKKESWYIVYDNINMAFRKRNQRLYNQDSFDSETTATVIISKEFVEEESDPCPARHLYLADHCMDTENNAHLQKAFRFHLTEVLRRYGQTFQ</sequence>
<dbReference type="Proteomes" id="UP000726737">
    <property type="component" value="Unassembled WGS sequence"/>
</dbReference>
<name>A0A9P6PJ64_9FUNG</name>
<evidence type="ECO:0000313" key="1">
    <source>
        <dbReference type="EMBL" id="KAG0244526.1"/>
    </source>
</evidence>
<dbReference type="EMBL" id="JAAAJA010002002">
    <property type="protein sequence ID" value="KAG0244526.1"/>
    <property type="molecule type" value="Genomic_DNA"/>
</dbReference>
<gene>
    <name evidence="1" type="ORF">BG011_002969</name>
</gene>
<organism evidence="1 2">
    <name type="scientific">Mortierella polycephala</name>
    <dbReference type="NCBI Taxonomy" id="41804"/>
    <lineage>
        <taxon>Eukaryota</taxon>
        <taxon>Fungi</taxon>
        <taxon>Fungi incertae sedis</taxon>
        <taxon>Mucoromycota</taxon>
        <taxon>Mortierellomycotina</taxon>
        <taxon>Mortierellomycetes</taxon>
        <taxon>Mortierellales</taxon>
        <taxon>Mortierellaceae</taxon>
        <taxon>Mortierella</taxon>
    </lineage>
</organism>
<reference evidence="1" key="1">
    <citation type="journal article" date="2020" name="Fungal Divers.">
        <title>Resolving the Mortierellaceae phylogeny through synthesis of multi-gene phylogenetics and phylogenomics.</title>
        <authorList>
            <person name="Vandepol N."/>
            <person name="Liber J."/>
            <person name="Desiro A."/>
            <person name="Na H."/>
            <person name="Kennedy M."/>
            <person name="Barry K."/>
            <person name="Grigoriev I.V."/>
            <person name="Miller A.N."/>
            <person name="O'Donnell K."/>
            <person name="Stajich J.E."/>
            <person name="Bonito G."/>
        </authorList>
    </citation>
    <scope>NUCLEOTIDE SEQUENCE</scope>
    <source>
        <strain evidence="1">KOD948</strain>
    </source>
</reference>
<evidence type="ECO:0000313" key="2">
    <source>
        <dbReference type="Proteomes" id="UP000726737"/>
    </source>
</evidence>
<keyword evidence="2" id="KW-1185">Reference proteome</keyword>
<dbReference type="AlphaFoldDB" id="A0A9P6PJ64"/>
<dbReference type="OrthoDB" id="4743193at2759"/>